<proteinExistence type="inferred from homology"/>
<dbReference type="Pfam" id="PF05978">
    <property type="entry name" value="UNC-93"/>
    <property type="match status" value="1"/>
</dbReference>
<dbReference type="PANTHER" id="PTHR23294:SF0">
    <property type="entry name" value="UNC93-LIKE PROTEIN MFSD11"/>
    <property type="match status" value="1"/>
</dbReference>
<comment type="similarity">
    <text evidence="2">Belongs to the unc-93 family.</text>
</comment>
<feature type="transmembrane region" description="Helical" evidence="9">
    <location>
        <begin position="102"/>
        <end position="126"/>
    </location>
</feature>
<feature type="transmembrane region" description="Helical" evidence="9">
    <location>
        <begin position="310"/>
        <end position="329"/>
    </location>
</feature>
<dbReference type="AlphaFoldDB" id="A0A834VBB6"/>
<keyword evidence="4 9" id="KW-1133">Transmembrane helix</keyword>
<dbReference type="GO" id="GO:0016020">
    <property type="term" value="C:membrane"/>
    <property type="evidence" value="ECO:0007669"/>
    <property type="project" value="UniProtKB-SubCell"/>
</dbReference>
<feature type="transmembrane region" description="Helical" evidence="9">
    <location>
        <begin position="349"/>
        <end position="366"/>
    </location>
</feature>
<feature type="transmembrane region" description="Helical" evidence="9">
    <location>
        <begin position="5"/>
        <end position="25"/>
    </location>
</feature>
<evidence type="ECO:0000256" key="1">
    <source>
        <dbReference type="ARBA" id="ARBA00004141"/>
    </source>
</evidence>
<feature type="transmembrane region" description="Helical" evidence="9">
    <location>
        <begin position="410"/>
        <end position="430"/>
    </location>
</feature>
<dbReference type="SUPFAM" id="SSF103473">
    <property type="entry name" value="MFS general substrate transporter"/>
    <property type="match status" value="1"/>
</dbReference>
<dbReference type="EnsemblMetazoa" id="SSS_2960s_mrna">
    <property type="protein sequence ID" value="KAF7488999.1"/>
    <property type="gene ID" value="SSS_2960"/>
</dbReference>
<keyword evidence="6" id="KW-0325">Glycoprotein</keyword>
<feature type="transmembrane region" description="Helical" evidence="9">
    <location>
        <begin position="234"/>
        <end position="255"/>
    </location>
</feature>
<gene>
    <name evidence="10" type="ORF">SSS_2960</name>
</gene>
<dbReference type="PANTHER" id="PTHR23294">
    <property type="entry name" value="ET TRANSLATION PRODUCT-RELATED"/>
    <property type="match status" value="1"/>
</dbReference>
<evidence type="ECO:0000256" key="4">
    <source>
        <dbReference type="ARBA" id="ARBA00022989"/>
    </source>
</evidence>
<dbReference type="InterPro" id="IPR051617">
    <property type="entry name" value="UNC-93-like_regulator"/>
</dbReference>
<dbReference type="InterPro" id="IPR010291">
    <property type="entry name" value="Ion_channel_UNC-93"/>
</dbReference>
<comment type="subcellular location">
    <subcellularLocation>
        <location evidence="1">Membrane</location>
        <topology evidence="1">Multi-pass membrane protein</topology>
    </subcellularLocation>
</comment>
<feature type="transmembrane region" description="Helical" evidence="9">
    <location>
        <begin position="45"/>
        <end position="66"/>
    </location>
</feature>
<evidence type="ECO:0000256" key="3">
    <source>
        <dbReference type="ARBA" id="ARBA00022692"/>
    </source>
</evidence>
<feature type="transmembrane region" description="Helical" evidence="9">
    <location>
        <begin position="387"/>
        <end position="404"/>
    </location>
</feature>
<evidence type="ECO:0000313" key="12">
    <source>
        <dbReference type="Proteomes" id="UP000070412"/>
    </source>
</evidence>
<keyword evidence="12" id="KW-1185">Reference proteome</keyword>
<keyword evidence="3 9" id="KW-0812">Transmembrane</keyword>
<evidence type="ECO:0000256" key="8">
    <source>
        <dbReference type="ARBA" id="ARBA00041910"/>
    </source>
</evidence>
<accession>A0A834VBB6</accession>
<evidence type="ECO:0000256" key="9">
    <source>
        <dbReference type="SAM" id="Phobius"/>
    </source>
</evidence>
<feature type="transmembrane region" description="Helical" evidence="9">
    <location>
        <begin position="275"/>
        <end position="298"/>
    </location>
</feature>
<protein>
    <recommendedName>
        <fullName evidence="7">UNC93-like protein MFSD11</fullName>
    </recommendedName>
    <alternativeName>
        <fullName evidence="8">Major facilitator superfamily domain-containing protein 11</fullName>
    </alternativeName>
</protein>
<reference evidence="10" key="2">
    <citation type="submission" date="2020-01" db="EMBL/GenBank/DDBJ databases">
        <authorList>
            <person name="Korhonen P.K.K."/>
            <person name="Guangxu M.G."/>
            <person name="Wang T.W."/>
            <person name="Stroehlein A.J.S."/>
            <person name="Young N.D."/>
            <person name="Ang C.-S.A."/>
            <person name="Fernando D.W.F."/>
            <person name="Lu H.L."/>
            <person name="Taylor S.T."/>
            <person name="Ehtesham M.E.M."/>
            <person name="Najaraj S.H.N."/>
            <person name="Harsha G.H.G."/>
            <person name="Madugundu A.M."/>
            <person name="Renuse S.R."/>
            <person name="Holt D.H."/>
            <person name="Pandey A.P."/>
            <person name="Papenfuss A.P."/>
            <person name="Gasser R.B.G."/>
            <person name="Fischer K.F."/>
        </authorList>
    </citation>
    <scope>NUCLEOTIDE SEQUENCE</scope>
    <source>
        <strain evidence="10">SSS_KF_BRIS2020</strain>
    </source>
</reference>
<reference evidence="12" key="1">
    <citation type="journal article" date="2020" name="PLoS Negl. Trop. Dis.">
        <title>High-quality nuclear genome for Sarcoptes scabiei-A critical resource for a neglected parasite.</title>
        <authorList>
            <person name="Korhonen P.K."/>
            <person name="Gasser R.B."/>
            <person name="Ma G."/>
            <person name="Wang T."/>
            <person name="Stroehlein A.J."/>
            <person name="Young N.D."/>
            <person name="Ang C.S."/>
            <person name="Fernando D.D."/>
            <person name="Lu H.C."/>
            <person name="Taylor S."/>
            <person name="Reynolds S.L."/>
            <person name="Mofiz E."/>
            <person name="Najaraj S.H."/>
            <person name="Gowda H."/>
            <person name="Madugundu A."/>
            <person name="Renuse S."/>
            <person name="Holt D."/>
            <person name="Pandey A."/>
            <person name="Papenfuss A.T."/>
            <person name="Fischer K."/>
        </authorList>
    </citation>
    <scope>NUCLEOTIDE SEQUENCE [LARGE SCALE GENOMIC DNA]</scope>
</reference>
<evidence type="ECO:0000313" key="10">
    <source>
        <dbReference type="EMBL" id="KAF7488999.1"/>
    </source>
</evidence>
<feature type="transmembrane region" description="Helical" evidence="9">
    <location>
        <begin position="173"/>
        <end position="193"/>
    </location>
</feature>
<dbReference type="Gene3D" id="1.20.1250.20">
    <property type="entry name" value="MFS general substrate transporter like domains"/>
    <property type="match status" value="2"/>
</dbReference>
<feature type="transmembrane region" description="Helical" evidence="9">
    <location>
        <begin position="78"/>
        <end position="96"/>
    </location>
</feature>
<feature type="transmembrane region" description="Helical" evidence="9">
    <location>
        <begin position="138"/>
        <end position="157"/>
    </location>
</feature>
<evidence type="ECO:0000256" key="2">
    <source>
        <dbReference type="ARBA" id="ARBA00009172"/>
    </source>
</evidence>
<evidence type="ECO:0000256" key="6">
    <source>
        <dbReference type="ARBA" id="ARBA00023180"/>
    </source>
</evidence>
<dbReference type="Proteomes" id="UP000070412">
    <property type="component" value="Unassembled WGS sequence"/>
</dbReference>
<dbReference type="InterPro" id="IPR036259">
    <property type="entry name" value="MFS_trans_sf"/>
</dbReference>
<name>A0A834VBB6_SARSC</name>
<evidence type="ECO:0000313" key="11">
    <source>
        <dbReference type="EnsemblMetazoa" id="KAF7488999.1"/>
    </source>
</evidence>
<evidence type="ECO:0000256" key="7">
    <source>
        <dbReference type="ARBA" id="ARBA00040302"/>
    </source>
</evidence>
<evidence type="ECO:0000256" key="5">
    <source>
        <dbReference type="ARBA" id="ARBA00023136"/>
    </source>
</evidence>
<dbReference type="OrthoDB" id="196103at2759"/>
<reference evidence="11" key="3">
    <citation type="submission" date="2022-06" db="UniProtKB">
        <authorList>
            <consortium name="EnsemblMetazoa"/>
        </authorList>
    </citation>
    <scope>IDENTIFICATION</scope>
</reference>
<organism evidence="10">
    <name type="scientific">Sarcoptes scabiei</name>
    <name type="common">Itch mite</name>
    <name type="synonym">Acarus scabiei</name>
    <dbReference type="NCBI Taxonomy" id="52283"/>
    <lineage>
        <taxon>Eukaryota</taxon>
        <taxon>Metazoa</taxon>
        <taxon>Ecdysozoa</taxon>
        <taxon>Arthropoda</taxon>
        <taxon>Chelicerata</taxon>
        <taxon>Arachnida</taxon>
        <taxon>Acari</taxon>
        <taxon>Acariformes</taxon>
        <taxon>Sarcoptiformes</taxon>
        <taxon>Astigmata</taxon>
        <taxon>Psoroptidia</taxon>
        <taxon>Sarcoptoidea</taxon>
        <taxon>Sarcoptidae</taxon>
        <taxon>Sarcoptinae</taxon>
        <taxon>Sarcoptes</taxon>
    </lineage>
</organism>
<keyword evidence="5 9" id="KW-0472">Membrane</keyword>
<dbReference type="EMBL" id="WVUK01000065">
    <property type="protein sequence ID" value="KAF7488999.1"/>
    <property type="molecule type" value="Genomic_DNA"/>
</dbReference>
<sequence length="447" mass="50122">MDRDLVNVVVLGLSFMFLFTSFQTGGFIQGPMIDSINEEYGFDNYGANTFISMCLIYFVLAVANWLAPAFVKYFGPKFSMIVSGLTYIIFIANFLYPRAWILYVVSIVVGFGAAIIWNAQGCYLTLCSNERTISRNSGLFWTLLQCSLLFGNIFVYVNFRNIDGKDIPQSTRIITYVVLSVVGSIGIMLMIFLREPNSRRQQQQQSRSIQEESKSVKIVESIEQSFSLMMTRQMAMLCITFWYTGIELSFFSGVYTTALGRTSQLDHTDGNAKKYVGLAGMLIGVGEIVGGLIFGILGSRTVRIKSRDPIVITGYFVHMVAFFLIFLNFPPDSTINSKPSEATYIEPSLTIALLCSFLLGFADSCYNTQIYSILGSLYADDSAPAFALFKFWQSMACACAFFYAPISNLYVQLLILVIFASLGSISFVMVEWRLRRDASMIESDHQN</sequence>